<dbReference type="InterPro" id="IPR029055">
    <property type="entry name" value="Ntn_hydrolases_N"/>
</dbReference>
<proteinExistence type="predicted"/>
<dbReference type="Gene3D" id="3.60.20.10">
    <property type="entry name" value="Glutamine Phosphoribosylpyrophosphate, subunit 1, domain 1"/>
    <property type="match status" value="1"/>
</dbReference>
<dbReference type="CDD" id="cd01991">
    <property type="entry name" value="Asn_synthase_B_C"/>
    <property type="match status" value="1"/>
</dbReference>
<dbReference type="GO" id="GO:0006529">
    <property type="term" value="P:asparagine biosynthetic process"/>
    <property type="evidence" value="ECO:0007669"/>
    <property type="project" value="UniProtKB-KW"/>
</dbReference>
<dbReference type="EMBL" id="KN835132">
    <property type="protein sequence ID" value="KIK49650.1"/>
    <property type="molecule type" value="Genomic_DNA"/>
</dbReference>
<dbReference type="OrthoDB" id="10252281at2759"/>
<dbReference type="SUPFAM" id="SSF56235">
    <property type="entry name" value="N-terminal nucleophile aminohydrolases (Ntn hydrolases)"/>
    <property type="match status" value="1"/>
</dbReference>
<dbReference type="Gene3D" id="3.40.50.620">
    <property type="entry name" value="HUPs"/>
    <property type="match status" value="1"/>
</dbReference>
<name>A0A0D0AHR1_9AGAM</name>
<protein>
    <recommendedName>
        <fullName evidence="4">Asparagine synthetase domain-containing protein</fullName>
    </recommendedName>
</protein>
<accession>A0A0D0AHR1</accession>
<evidence type="ECO:0000256" key="2">
    <source>
        <dbReference type="ARBA" id="ARBA00022888"/>
    </source>
</evidence>
<gene>
    <name evidence="5" type="ORF">CY34DRAFT_122302</name>
</gene>
<dbReference type="PANTHER" id="PTHR45937">
    <property type="entry name" value="ASPARAGINE SYNTHETASE DOMAIN-CONTAINING PROTEIN 1"/>
    <property type="match status" value="1"/>
</dbReference>
<reference evidence="6" key="2">
    <citation type="submission" date="2015-01" db="EMBL/GenBank/DDBJ databases">
        <title>Evolutionary Origins and Diversification of the Mycorrhizal Mutualists.</title>
        <authorList>
            <consortium name="DOE Joint Genome Institute"/>
            <consortium name="Mycorrhizal Genomics Consortium"/>
            <person name="Kohler A."/>
            <person name="Kuo A."/>
            <person name="Nagy L.G."/>
            <person name="Floudas D."/>
            <person name="Copeland A."/>
            <person name="Barry K.W."/>
            <person name="Cichocki N."/>
            <person name="Veneault-Fourrey C."/>
            <person name="LaButti K."/>
            <person name="Lindquist E.A."/>
            <person name="Lipzen A."/>
            <person name="Lundell T."/>
            <person name="Morin E."/>
            <person name="Murat C."/>
            <person name="Riley R."/>
            <person name="Ohm R."/>
            <person name="Sun H."/>
            <person name="Tunlid A."/>
            <person name="Henrissat B."/>
            <person name="Grigoriev I.V."/>
            <person name="Hibbett D.S."/>
            <person name="Martin F."/>
        </authorList>
    </citation>
    <scope>NUCLEOTIDE SEQUENCE [LARGE SCALE GENOMIC DNA]</scope>
    <source>
        <strain evidence="6">UH-Slu-Lm8-n1</strain>
    </source>
</reference>
<dbReference type="InterPro" id="IPR051857">
    <property type="entry name" value="Asn_synthetase_domain"/>
</dbReference>
<dbReference type="InterPro" id="IPR001962">
    <property type="entry name" value="Asn_synthase"/>
</dbReference>
<evidence type="ECO:0000259" key="4">
    <source>
        <dbReference type="Pfam" id="PF00733"/>
    </source>
</evidence>
<evidence type="ECO:0000313" key="5">
    <source>
        <dbReference type="EMBL" id="KIK49650.1"/>
    </source>
</evidence>
<dbReference type="FunCoup" id="A0A0D0AHR1">
    <property type="interactions" value="335"/>
</dbReference>
<dbReference type="STRING" id="930992.A0A0D0AHR1"/>
<keyword evidence="2" id="KW-0061">Asparagine biosynthesis</keyword>
<dbReference type="HOGENOM" id="CLU_012368_2_0_1"/>
<dbReference type="InterPro" id="IPR014729">
    <property type="entry name" value="Rossmann-like_a/b/a_fold"/>
</dbReference>
<keyword evidence="1" id="KW-0028">Amino-acid biosynthesis</keyword>
<dbReference type="SUPFAM" id="SSF52402">
    <property type="entry name" value="Adenine nucleotide alpha hydrolases-like"/>
    <property type="match status" value="1"/>
</dbReference>
<sequence length="619" mass="68876">MCGIFCSLHVGYCGDTDDIRYRGGPNNTIFHELSERLKVANAARGPDAQGTHHARVQGTCFSEAQVPSPSETCGLALDLEFYASELRLRGDTPIVQPHQQDGDVFCWNGEVFEGLNVNAYENDGAKLFQSMHSLPAMDDLPFLLGRIEGPYAFVYYHAESRKLYFARDPLGRRSLLIHKPSMLNPYFLLASVSVGDNQGYVMEELSTDGIFCLDVGQLCESKEITQHFDSSLTRIPRDIDRQILPFAKLSRVNTTLPPDAPPLVPSLDCAMLPRDLAIAVDRLIDHLENSVMLRVQNIPRRTLSEKGRAQVAVLFSGGIDSTMLAFLAHRHVPLDEPIDLLNVAFQNPRKIQVQTDGNIGAIPKREKKRQLKAAEINRTVKESASYMVPDRVTGLQEVEEFRRICPGRTWNFVEVDVPYEESQATRAAVEAIMFPGRTVMDLSLAMALYFASKGVGRVRISAAPDDYQPYTSTARVLLNGLGSDELLGGYGRHRIAYATRGWQGVIDELQLELDRLPTRNLGRDDRVISSHGKETRHPFLSLTVVSFLAGLPVHLKLDPRLELGLGDKTLLRLAARKVGLLEASVRKKKAMQFGSHSARMEAGEAEKRGDLMIRTVSEP</sequence>
<dbReference type="GO" id="GO:0004066">
    <property type="term" value="F:asparagine synthase (glutamine-hydrolyzing) activity"/>
    <property type="evidence" value="ECO:0007669"/>
    <property type="project" value="InterPro"/>
</dbReference>
<evidence type="ECO:0000256" key="1">
    <source>
        <dbReference type="ARBA" id="ARBA00022605"/>
    </source>
</evidence>
<evidence type="ECO:0000256" key="3">
    <source>
        <dbReference type="ARBA" id="ARBA00022962"/>
    </source>
</evidence>
<evidence type="ECO:0000313" key="6">
    <source>
        <dbReference type="Proteomes" id="UP000054485"/>
    </source>
</evidence>
<keyword evidence="6" id="KW-1185">Reference proteome</keyword>
<dbReference type="InParanoid" id="A0A0D0AHR1"/>
<organism evidence="5 6">
    <name type="scientific">Suillus luteus UH-Slu-Lm8-n1</name>
    <dbReference type="NCBI Taxonomy" id="930992"/>
    <lineage>
        <taxon>Eukaryota</taxon>
        <taxon>Fungi</taxon>
        <taxon>Dikarya</taxon>
        <taxon>Basidiomycota</taxon>
        <taxon>Agaricomycotina</taxon>
        <taxon>Agaricomycetes</taxon>
        <taxon>Agaricomycetidae</taxon>
        <taxon>Boletales</taxon>
        <taxon>Suillineae</taxon>
        <taxon>Suillaceae</taxon>
        <taxon>Suillus</taxon>
    </lineage>
</organism>
<reference evidence="5 6" key="1">
    <citation type="submission" date="2014-04" db="EMBL/GenBank/DDBJ databases">
        <authorList>
            <consortium name="DOE Joint Genome Institute"/>
            <person name="Kuo A."/>
            <person name="Ruytinx J."/>
            <person name="Rineau F."/>
            <person name="Colpaert J."/>
            <person name="Kohler A."/>
            <person name="Nagy L.G."/>
            <person name="Floudas D."/>
            <person name="Copeland A."/>
            <person name="Barry K.W."/>
            <person name="Cichocki N."/>
            <person name="Veneault-Fourrey C."/>
            <person name="LaButti K."/>
            <person name="Lindquist E.A."/>
            <person name="Lipzen A."/>
            <person name="Lundell T."/>
            <person name="Morin E."/>
            <person name="Murat C."/>
            <person name="Sun H."/>
            <person name="Tunlid A."/>
            <person name="Henrissat B."/>
            <person name="Grigoriev I.V."/>
            <person name="Hibbett D.S."/>
            <person name="Martin F."/>
            <person name="Nordberg H.P."/>
            <person name="Cantor M.N."/>
            <person name="Hua S.X."/>
        </authorList>
    </citation>
    <scope>NUCLEOTIDE SEQUENCE [LARGE SCALE GENOMIC DNA]</scope>
    <source>
        <strain evidence="5 6">UH-Slu-Lm8-n1</strain>
    </source>
</reference>
<keyword evidence="3" id="KW-0315">Glutamine amidotransferase</keyword>
<dbReference type="AlphaFoldDB" id="A0A0D0AHR1"/>
<feature type="domain" description="Asparagine synthetase" evidence="4">
    <location>
        <begin position="499"/>
        <end position="596"/>
    </location>
</feature>
<dbReference type="PANTHER" id="PTHR45937:SF1">
    <property type="entry name" value="ASPARAGINE SYNTHETASE DOMAIN-CONTAINING PROTEIN 1"/>
    <property type="match status" value="1"/>
</dbReference>
<dbReference type="Proteomes" id="UP000054485">
    <property type="component" value="Unassembled WGS sequence"/>
</dbReference>
<dbReference type="Pfam" id="PF00733">
    <property type="entry name" value="Asn_synthase"/>
    <property type="match status" value="1"/>
</dbReference>